<evidence type="ECO:0000256" key="1">
    <source>
        <dbReference type="SAM" id="Phobius"/>
    </source>
</evidence>
<dbReference type="RefSeq" id="WP_002123295.1">
    <property type="nucleotide sequence ID" value="NZ_JEXJ01000008.1"/>
</dbReference>
<keyword evidence="3" id="KW-0808">Transferase</keyword>
<dbReference type="InterPro" id="IPR029044">
    <property type="entry name" value="Nucleotide-diphossugar_trans"/>
</dbReference>
<dbReference type="PANTHER" id="PTHR22916">
    <property type="entry name" value="GLYCOSYLTRANSFERASE"/>
    <property type="match status" value="1"/>
</dbReference>
<dbReference type="GO" id="GO:0016758">
    <property type="term" value="F:hexosyltransferase activity"/>
    <property type="evidence" value="ECO:0007669"/>
    <property type="project" value="UniProtKB-ARBA"/>
</dbReference>
<dbReference type="PANTHER" id="PTHR22916:SF3">
    <property type="entry name" value="UDP-GLCNAC:BETAGAL BETA-1,3-N-ACETYLGLUCOSAMINYLTRANSFERASE-LIKE PROTEIN 1"/>
    <property type="match status" value="1"/>
</dbReference>
<reference evidence="3 4" key="1">
    <citation type="submission" date="2014-02" db="EMBL/GenBank/DDBJ databases">
        <title>Comparative genomics and transcriptomics to identify genetic mechanisms underlying the emergence of carbapenem resistant Acinetobacter baumannii (CRAb).</title>
        <authorList>
            <person name="Harris A.D."/>
            <person name="Johnson K.J."/>
            <person name="George J."/>
            <person name="Shefchek K."/>
            <person name="Daugherty S.C."/>
            <person name="Parankush S."/>
            <person name="Sadzewicz L."/>
            <person name="Tallon L."/>
            <person name="Sengamalay N."/>
            <person name="Hazen T.H."/>
            <person name="Rasko D.A."/>
        </authorList>
    </citation>
    <scope>NUCLEOTIDE SEQUENCE [LARGE SCALE GENOMIC DNA]</scope>
    <source>
        <strain evidence="3 4">99063</strain>
    </source>
</reference>
<feature type="domain" description="Glycosyltransferase 2-like" evidence="2">
    <location>
        <begin position="5"/>
        <end position="136"/>
    </location>
</feature>
<dbReference type="PATRIC" id="fig|1310630.3.peg.797"/>
<accession>A0A009SGN3</accession>
<keyword evidence="1" id="KW-0812">Transmembrane</keyword>
<name>A0A009SGN3_ACIBA</name>
<dbReference type="SUPFAM" id="SSF53448">
    <property type="entry name" value="Nucleotide-diphospho-sugar transferases"/>
    <property type="match status" value="1"/>
</dbReference>
<gene>
    <name evidence="3" type="ORF">J529_0806</name>
</gene>
<protein>
    <submittedName>
        <fullName evidence="3">Glycosyl transferase 2 family protein</fullName>
    </submittedName>
</protein>
<evidence type="ECO:0000313" key="4">
    <source>
        <dbReference type="Proteomes" id="UP000020735"/>
    </source>
</evidence>
<keyword evidence="1" id="KW-1133">Transmembrane helix</keyword>
<dbReference type="EMBL" id="JEXJ01000008">
    <property type="protein sequence ID" value="EXC52954.1"/>
    <property type="molecule type" value="Genomic_DNA"/>
</dbReference>
<dbReference type="Gene3D" id="3.90.550.10">
    <property type="entry name" value="Spore Coat Polysaccharide Biosynthesis Protein SpsA, Chain A"/>
    <property type="match status" value="1"/>
</dbReference>
<evidence type="ECO:0000313" key="3">
    <source>
        <dbReference type="EMBL" id="EXC52954.1"/>
    </source>
</evidence>
<sequence length="335" mass="38777">MKKLSIVIPAFNAENYIINTLVSMVNQPVDFNNIELIVVNDGSSDKTLESVEQFSKGVPGITLNIYSKENGGLGSARNFGIEKAKGDYIWFFDADDIMEKGSLPKVMSKLNDDLDLLGFGVKETYVKTNKIKVVNVKNRPINVVVNGRNYIENYDIGHSACCFIVKKSILIENSIYFLEDVLSEDFDFELRLFEKCKNITHIDAICYNYIIREGSLSRRKNSEYYTFHHRSMIKIIDNLNLNFRKSKDLDYKKSVEIYITRIKIIALINLLKSTLPKDKVNLFFQQFKQGGFLELADYRKSKLGWKHYIVFTLVNFNLIELFLFLKNNLVLFKSR</sequence>
<evidence type="ECO:0000259" key="2">
    <source>
        <dbReference type="Pfam" id="PF00535"/>
    </source>
</evidence>
<organism evidence="3 4">
    <name type="scientific">Acinetobacter baumannii 99063</name>
    <dbReference type="NCBI Taxonomy" id="1310630"/>
    <lineage>
        <taxon>Bacteria</taxon>
        <taxon>Pseudomonadati</taxon>
        <taxon>Pseudomonadota</taxon>
        <taxon>Gammaproteobacteria</taxon>
        <taxon>Moraxellales</taxon>
        <taxon>Moraxellaceae</taxon>
        <taxon>Acinetobacter</taxon>
        <taxon>Acinetobacter calcoaceticus/baumannii complex</taxon>
    </lineage>
</organism>
<dbReference type="InterPro" id="IPR001173">
    <property type="entry name" value="Glyco_trans_2-like"/>
</dbReference>
<dbReference type="Proteomes" id="UP000020735">
    <property type="component" value="Unassembled WGS sequence"/>
</dbReference>
<dbReference type="AlphaFoldDB" id="A0A009SGN3"/>
<keyword evidence="1" id="KW-0472">Membrane</keyword>
<dbReference type="CDD" id="cd00761">
    <property type="entry name" value="Glyco_tranf_GTA_type"/>
    <property type="match status" value="1"/>
</dbReference>
<proteinExistence type="predicted"/>
<dbReference type="Pfam" id="PF00535">
    <property type="entry name" value="Glycos_transf_2"/>
    <property type="match status" value="1"/>
</dbReference>
<comment type="caution">
    <text evidence="3">The sequence shown here is derived from an EMBL/GenBank/DDBJ whole genome shotgun (WGS) entry which is preliminary data.</text>
</comment>
<feature type="transmembrane region" description="Helical" evidence="1">
    <location>
        <begin position="308"/>
        <end position="325"/>
    </location>
</feature>